<gene>
    <name evidence="2" type="ORF">FJY86_01960</name>
</gene>
<evidence type="ECO:0000313" key="2">
    <source>
        <dbReference type="EMBL" id="MBM3282087.1"/>
    </source>
</evidence>
<comment type="caution">
    <text evidence="2">The sequence shown here is derived from an EMBL/GenBank/DDBJ whole genome shotgun (WGS) entry which is preliminary data.</text>
</comment>
<dbReference type="EMBL" id="VGJJ01000009">
    <property type="protein sequence ID" value="MBM3282087.1"/>
    <property type="molecule type" value="Genomic_DNA"/>
</dbReference>
<protein>
    <submittedName>
        <fullName evidence="2">Uncharacterized protein</fullName>
    </submittedName>
</protein>
<keyword evidence="1" id="KW-0175">Coiled coil</keyword>
<name>A0A8T4C720_9ARCH</name>
<accession>A0A8T4C720</accession>
<dbReference type="Proteomes" id="UP000774699">
    <property type="component" value="Unassembled WGS sequence"/>
</dbReference>
<sequence length="156" mass="17758">MPSKELKEREEILQALLKKIDADIDVFTKRLEKLHAKHDELSGVVLDAGLEPVPISFQAGKNADVIGELESHVLELNKLKNLLSMKLRRILQEEDLLEHLQTEFGKNVTFKRNAKGGIELQVQDKDAEEAFGQLQLSKKKLDELREQIHELGDAEE</sequence>
<feature type="coiled-coil region" evidence="1">
    <location>
        <begin position="127"/>
        <end position="154"/>
    </location>
</feature>
<reference evidence="2" key="1">
    <citation type="submission" date="2019-03" db="EMBL/GenBank/DDBJ databases">
        <title>Lake Tanganyika Metagenome-Assembled Genomes (MAGs).</title>
        <authorList>
            <person name="Tran P."/>
        </authorList>
    </citation>
    <scope>NUCLEOTIDE SEQUENCE</scope>
    <source>
        <strain evidence="2">M_DeepCast_50m_m2_156</strain>
    </source>
</reference>
<proteinExistence type="predicted"/>
<evidence type="ECO:0000313" key="3">
    <source>
        <dbReference type="Proteomes" id="UP000774699"/>
    </source>
</evidence>
<dbReference type="AlphaFoldDB" id="A0A8T4C720"/>
<organism evidence="2 3">
    <name type="scientific">Candidatus Iainarchaeum sp</name>
    <dbReference type="NCBI Taxonomy" id="3101447"/>
    <lineage>
        <taxon>Archaea</taxon>
        <taxon>Candidatus Iainarchaeota</taxon>
        <taxon>Candidatus Iainarchaeia</taxon>
        <taxon>Candidatus Iainarchaeales</taxon>
        <taxon>Candidatus Iainarchaeaceae</taxon>
        <taxon>Candidatus Iainarchaeum</taxon>
    </lineage>
</organism>
<evidence type="ECO:0000256" key="1">
    <source>
        <dbReference type="SAM" id="Coils"/>
    </source>
</evidence>